<dbReference type="KEGG" id="dde:Dde_3352"/>
<keyword evidence="2" id="KW-1185">Reference proteome</keyword>
<gene>
    <name evidence="1" type="ordered locus">Dde_3352</name>
</gene>
<dbReference type="STRING" id="207559.Dde_3352"/>
<evidence type="ECO:0000313" key="1">
    <source>
        <dbReference type="EMBL" id="ABB40146.1"/>
    </source>
</evidence>
<organism evidence="1 2">
    <name type="scientific">Oleidesulfovibrio alaskensis (strain ATCC BAA-1058 / DSM 17464 / G20)</name>
    <name type="common">Desulfovibrio alaskensis</name>
    <dbReference type="NCBI Taxonomy" id="207559"/>
    <lineage>
        <taxon>Bacteria</taxon>
        <taxon>Pseudomonadati</taxon>
        <taxon>Thermodesulfobacteriota</taxon>
        <taxon>Desulfovibrionia</taxon>
        <taxon>Desulfovibrionales</taxon>
        <taxon>Desulfovibrionaceae</taxon>
        <taxon>Oleidesulfovibrio</taxon>
    </lineage>
</organism>
<evidence type="ECO:0000313" key="2">
    <source>
        <dbReference type="Proteomes" id="UP000002710"/>
    </source>
</evidence>
<dbReference type="Proteomes" id="UP000002710">
    <property type="component" value="Chromosome"/>
</dbReference>
<protein>
    <submittedName>
        <fullName evidence="1">Uncharacterized protein</fullName>
    </submittedName>
</protein>
<sequence>MSGGKMADLREAARNLGKGGAVFSNIMLYQALGGVDQPAKDRIRRRAVSLVTSGELIRVGRGQYRYNAKAAPARSGELITRMWRAVKSAKSGFSTQDLARISGAGYSHALRYMRHLENDGYLRTCGRNGNTILYRATEKARNQVHAYQPPRQLRDPFENEKEQVHELVSLFMLRDLYQPAVRKSVVACCKNILARFERQEESDE</sequence>
<dbReference type="HOGENOM" id="CLU_111942_0_0_7"/>
<dbReference type="eggNOG" id="ENOG5033XA5">
    <property type="taxonomic scope" value="Bacteria"/>
</dbReference>
<name>Q30W00_OLEA2</name>
<reference evidence="1 2" key="1">
    <citation type="journal article" date="2011" name="J. Bacteriol.">
        <title>Complete genome sequence and updated annotation of Desulfovibrio alaskensis G20.</title>
        <authorList>
            <person name="Hauser L.J."/>
            <person name="Land M.L."/>
            <person name="Brown S.D."/>
            <person name="Larimer F."/>
            <person name="Keller K.L."/>
            <person name="Rapp-Giles B.J."/>
            <person name="Price M.N."/>
            <person name="Lin M."/>
            <person name="Bruce D.C."/>
            <person name="Detter J.C."/>
            <person name="Tapia R."/>
            <person name="Han C.S."/>
            <person name="Goodwin L.A."/>
            <person name="Cheng J.F."/>
            <person name="Pitluck S."/>
            <person name="Copeland A."/>
            <person name="Lucas S."/>
            <person name="Nolan M."/>
            <person name="Lapidus A.L."/>
            <person name="Palumbo A.V."/>
            <person name="Wall J.D."/>
        </authorList>
    </citation>
    <scope>NUCLEOTIDE SEQUENCE [LARGE SCALE GENOMIC DNA]</scope>
    <source>
        <strain evidence="2">ATCC BAA 1058 / DSM 17464 / G20</strain>
    </source>
</reference>
<proteinExistence type="predicted"/>
<dbReference type="AlphaFoldDB" id="Q30W00"/>
<accession>Q30W00</accession>
<dbReference type="RefSeq" id="WP_011369072.1">
    <property type="nucleotide sequence ID" value="NC_007519.1"/>
</dbReference>
<dbReference type="EMBL" id="CP000112">
    <property type="protein sequence ID" value="ABB40146.1"/>
    <property type="molecule type" value="Genomic_DNA"/>
</dbReference>
<dbReference type="SUPFAM" id="SSF46785">
    <property type="entry name" value="Winged helix' DNA-binding domain"/>
    <property type="match status" value="1"/>
</dbReference>
<dbReference type="InterPro" id="IPR036390">
    <property type="entry name" value="WH_DNA-bd_sf"/>
</dbReference>